<feature type="transmembrane region" description="Helical" evidence="10">
    <location>
        <begin position="35"/>
        <end position="53"/>
    </location>
</feature>
<keyword evidence="2" id="KW-1003">Cell membrane</keyword>
<keyword evidence="3" id="KW-0716">Sensory transduction</keyword>
<keyword evidence="9" id="KW-0807">Transducer</keyword>
<organism evidence="11 12">
    <name type="scientific">Cotesia congregata</name>
    <name type="common">Parasitoid wasp</name>
    <name type="synonym">Apanteles congregatus</name>
    <dbReference type="NCBI Taxonomy" id="51543"/>
    <lineage>
        <taxon>Eukaryota</taxon>
        <taxon>Metazoa</taxon>
        <taxon>Ecdysozoa</taxon>
        <taxon>Arthropoda</taxon>
        <taxon>Hexapoda</taxon>
        <taxon>Insecta</taxon>
        <taxon>Pterygota</taxon>
        <taxon>Neoptera</taxon>
        <taxon>Endopterygota</taxon>
        <taxon>Hymenoptera</taxon>
        <taxon>Apocrita</taxon>
        <taxon>Ichneumonoidea</taxon>
        <taxon>Braconidae</taxon>
        <taxon>Microgastrinae</taxon>
        <taxon>Cotesia</taxon>
    </lineage>
</organism>
<comment type="caution">
    <text evidence="11">The sequence shown here is derived from an EMBL/GenBank/DDBJ whole genome shotgun (WGS) entry which is preliminary data.</text>
</comment>
<protein>
    <submittedName>
        <fullName evidence="11">Olfactory receptor 204</fullName>
    </submittedName>
</protein>
<keyword evidence="8 11" id="KW-0675">Receptor</keyword>
<keyword evidence="4 10" id="KW-0812">Transmembrane</keyword>
<feature type="non-terminal residue" evidence="11">
    <location>
        <position position="1"/>
    </location>
</feature>
<evidence type="ECO:0000313" key="11">
    <source>
        <dbReference type="EMBL" id="CAG5077474.1"/>
    </source>
</evidence>
<proteinExistence type="predicted"/>
<name>A0A8J2MB24_COTCN</name>
<dbReference type="OrthoDB" id="8185860at2759"/>
<keyword evidence="6 10" id="KW-1133">Transmembrane helix</keyword>
<evidence type="ECO:0000256" key="9">
    <source>
        <dbReference type="ARBA" id="ARBA00023224"/>
    </source>
</evidence>
<evidence type="ECO:0000256" key="7">
    <source>
        <dbReference type="ARBA" id="ARBA00023136"/>
    </source>
</evidence>
<dbReference type="AlphaFoldDB" id="A0A8J2MB24"/>
<reference evidence="11" key="1">
    <citation type="submission" date="2021-04" db="EMBL/GenBank/DDBJ databases">
        <authorList>
            <person name="Chebbi M.A.C M."/>
        </authorList>
    </citation>
    <scope>NUCLEOTIDE SEQUENCE</scope>
</reference>
<keyword evidence="5" id="KW-0552">Olfaction</keyword>
<feature type="transmembrane region" description="Helical" evidence="10">
    <location>
        <begin position="189"/>
        <end position="209"/>
    </location>
</feature>
<feature type="transmembrane region" description="Helical" evidence="10">
    <location>
        <begin position="299"/>
        <end position="322"/>
    </location>
</feature>
<sequence>MYEKKRYSSDITYALGLYKILGRALGIWPLQCQDILSIFNITFVVTTQLWMSISLTKQLIMKGNCGAVTELVDVISLIACGFVTIVKVIVPRVYHTEMNVIVSSAINDWITLNNKRYRVIMLKYAYIGRVVFIVQMIGAYAAGFPLIISKLPFIMVLWSNDRNDSAPMYTVPIGPSCWVSSDISMFHYILYYIFQSIQLLVVCTAYIGADTYFFGIAMHVCGQFALLSHSLDNVYSNGDIVIQKHELSLFIKRHKHLLLLANNFEETYNLIILSQVAIDTLLICISGIVLLMTMHTRDLVVIVGLIIRIYLVYVQLFIYCYVGEQLRTQADRMGSTIYNCSWYNMPSKISKNIVFMIMRTNYSFNLTAGKMYSMNIENYKNIVKTMASFFSVLRL</sequence>
<evidence type="ECO:0000256" key="6">
    <source>
        <dbReference type="ARBA" id="ARBA00022989"/>
    </source>
</evidence>
<evidence type="ECO:0000256" key="4">
    <source>
        <dbReference type="ARBA" id="ARBA00022692"/>
    </source>
</evidence>
<accession>A0A8J2MB24</accession>
<dbReference type="Proteomes" id="UP000786811">
    <property type="component" value="Unassembled WGS sequence"/>
</dbReference>
<dbReference type="PANTHER" id="PTHR21137">
    <property type="entry name" value="ODORANT RECEPTOR"/>
    <property type="match status" value="1"/>
</dbReference>
<comment type="subcellular location">
    <subcellularLocation>
        <location evidence="1">Cell membrane</location>
        <topology evidence="1">Multi-pass membrane protein</topology>
    </subcellularLocation>
</comment>
<dbReference type="GO" id="GO:0005549">
    <property type="term" value="F:odorant binding"/>
    <property type="evidence" value="ECO:0007669"/>
    <property type="project" value="InterPro"/>
</dbReference>
<feature type="transmembrane region" description="Helical" evidence="10">
    <location>
        <begin position="126"/>
        <end position="148"/>
    </location>
</feature>
<dbReference type="InterPro" id="IPR004117">
    <property type="entry name" value="7tm6_olfct_rcpt"/>
</dbReference>
<dbReference type="EMBL" id="CAJNRD030001117">
    <property type="protein sequence ID" value="CAG5077474.1"/>
    <property type="molecule type" value="Genomic_DNA"/>
</dbReference>
<dbReference type="GO" id="GO:0005886">
    <property type="term" value="C:plasma membrane"/>
    <property type="evidence" value="ECO:0007669"/>
    <property type="project" value="UniProtKB-SubCell"/>
</dbReference>
<keyword evidence="7 10" id="KW-0472">Membrane</keyword>
<evidence type="ECO:0000313" key="12">
    <source>
        <dbReference type="Proteomes" id="UP000786811"/>
    </source>
</evidence>
<evidence type="ECO:0000256" key="1">
    <source>
        <dbReference type="ARBA" id="ARBA00004651"/>
    </source>
</evidence>
<evidence type="ECO:0000256" key="10">
    <source>
        <dbReference type="SAM" id="Phobius"/>
    </source>
</evidence>
<dbReference type="PANTHER" id="PTHR21137:SF35">
    <property type="entry name" value="ODORANT RECEPTOR 19A-RELATED"/>
    <property type="match status" value="1"/>
</dbReference>
<evidence type="ECO:0000256" key="8">
    <source>
        <dbReference type="ARBA" id="ARBA00023170"/>
    </source>
</evidence>
<dbReference type="GO" id="GO:0007165">
    <property type="term" value="P:signal transduction"/>
    <property type="evidence" value="ECO:0007669"/>
    <property type="project" value="UniProtKB-KW"/>
</dbReference>
<evidence type="ECO:0000256" key="3">
    <source>
        <dbReference type="ARBA" id="ARBA00022606"/>
    </source>
</evidence>
<gene>
    <name evidence="11" type="ORF">HICCMSTLAB_LOCUS2470</name>
</gene>
<evidence type="ECO:0000256" key="5">
    <source>
        <dbReference type="ARBA" id="ARBA00022725"/>
    </source>
</evidence>
<feature type="transmembrane region" description="Helical" evidence="10">
    <location>
        <begin position="270"/>
        <end position="293"/>
    </location>
</feature>
<keyword evidence="12" id="KW-1185">Reference proteome</keyword>
<dbReference type="GO" id="GO:0004984">
    <property type="term" value="F:olfactory receptor activity"/>
    <property type="evidence" value="ECO:0007669"/>
    <property type="project" value="InterPro"/>
</dbReference>
<evidence type="ECO:0000256" key="2">
    <source>
        <dbReference type="ARBA" id="ARBA00022475"/>
    </source>
</evidence>
<dbReference type="Pfam" id="PF02949">
    <property type="entry name" value="7tm_6"/>
    <property type="match status" value="1"/>
</dbReference>